<dbReference type="InterPro" id="IPR029039">
    <property type="entry name" value="Flavoprotein-like_sf"/>
</dbReference>
<keyword evidence="2" id="KW-0288">FMN</keyword>
<dbReference type="EMBL" id="JACIFY010000012">
    <property type="protein sequence ID" value="MBB4236925.1"/>
    <property type="molecule type" value="Genomic_DNA"/>
</dbReference>
<evidence type="ECO:0000313" key="4">
    <source>
        <dbReference type="EMBL" id="MBB4236925.1"/>
    </source>
</evidence>
<dbReference type="InterPro" id="IPR008254">
    <property type="entry name" value="Flavodoxin/NO_synth"/>
</dbReference>
<dbReference type="PANTHER" id="PTHR39201:SF1">
    <property type="entry name" value="FLAVODOXIN-LIKE DOMAIN-CONTAINING PROTEIN"/>
    <property type="match status" value="1"/>
</dbReference>
<dbReference type="AlphaFoldDB" id="A0A7W6W666"/>
<feature type="domain" description="Flavodoxin-like" evidence="3">
    <location>
        <begin position="38"/>
        <end position="175"/>
    </location>
</feature>
<dbReference type="RefSeq" id="WP_184471546.1">
    <property type="nucleotide sequence ID" value="NZ_JACIFY010000012.1"/>
</dbReference>
<reference evidence="4 5" key="1">
    <citation type="submission" date="2020-08" db="EMBL/GenBank/DDBJ databases">
        <title>Genomic Encyclopedia of Type Strains, Phase IV (KMG-V): Genome sequencing to study the core and pangenomes of soil and plant-associated prokaryotes.</title>
        <authorList>
            <person name="Whitman W."/>
        </authorList>
    </citation>
    <scope>NUCLEOTIDE SEQUENCE [LARGE SCALE GENOMIC DNA]</scope>
    <source>
        <strain evidence="4 5">SEMIA 4089</strain>
    </source>
</reference>
<keyword evidence="1" id="KW-0285">Flavoprotein</keyword>
<evidence type="ECO:0000256" key="2">
    <source>
        <dbReference type="ARBA" id="ARBA00022643"/>
    </source>
</evidence>
<dbReference type="PANTHER" id="PTHR39201">
    <property type="entry name" value="EXPORTED PROTEIN-RELATED"/>
    <property type="match status" value="1"/>
</dbReference>
<sequence length="189" mass="20969">MQAEIDRRRLLIGLPAAMAGLTLVSDPPQAQEAGGSSTLVAYFSRSGNTRVIALHVRRIRQAALFEIEPAIPFPEDYEQTVAQARRDIDEGHLPELAQTVEDISRYDTIYLGLPIWGMTAPSVVRAFLRAHDLSGKILHPFITHGGYGLGDSMDIIRTFAPRADVQPPFSMEADQERKTMEQVRGWLSA</sequence>
<evidence type="ECO:0000256" key="1">
    <source>
        <dbReference type="ARBA" id="ARBA00022630"/>
    </source>
</evidence>
<organism evidence="4 5">
    <name type="scientific">Rhizobium esperanzae</name>
    <dbReference type="NCBI Taxonomy" id="1967781"/>
    <lineage>
        <taxon>Bacteria</taxon>
        <taxon>Pseudomonadati</taxon>
        <taxon>Pseudomonadota</taxon>
        <taxon>Alphaproteobacteria</taxon>
        <taxon>Hyphomicrobiales</taxon>
        <taxon>Rhizobiaceae</taxon>
        <taxon>Rhizobium/Agrobacterium group</taxon>
        <taxon>Rhizobium</taxon>
    </lineage>
</organism>
<evidence type="ECO:0000313" key="5">
    <source>
        <dbReference type="Proteomes" id="UP000540909"/>
    </source>
</evidence>
<name>A0A7W6W666_9HYPH</name>
<evidence type="ECO:0000259" key="3">
    <source>
        <dbReference type="Pfam" id="PF12682"/>
    </source>
</evidence>
<comment type="caution">
    <text evidence="4">The sequence shown here is derived from an EMBL/GenBank/DDBJ whole genome shotgun (WGS) entry which is preliminary data.</text>
</comment>
<dbReference type="Pfam" id="PF12682">
    <property type="entry name" value="Flavodoxin_4"/>
    <property type="match status" value="1"/>
</dbReference>
<dbReference type="GO" id="GO:0010181">
    <property type="term" value="F:FMN binding"/>
    <property type="evidence" value="ECO:0007669"/>
    <property type="project" value="InterPro"/>
</dbReference>
<dbReference type="Gene3D" id="3.40.50.360">
    <property type="match status" value="1"/>
</dbReference>
<gene>
    <name evidence="4" type="ORF">GGD57_003521</name>
</gene>
<proteinExistence type="predicted"/>
<dbReference type="Proteomes" id="UP000540909">
    <property type="component" value="Unassembled WGS sequence"/>
</dbReference>
<protein>
    <submittedName>
        <fullName evidence="4">Flavodoxin</fullName>
    </submittedName>
</protein>
<accession>A0A7W6W666</accession>
<dbReference type="SUPFAM" id="SSF52218">
    <property type="entry name" value="Flavoproteins"/>
    <property type="match status" value="1"/>
</dbReference>